<keyword evidence="15 17" id="KW-0469">Meiosis</keyword>
<keyword evidence="12 17" id="KW-0234">DNA repair</keyword>
<comment type="subunit">
    <text evidence="16">Component of the MRN complex composed of two heterodimers RAD50 and MRE11 associated with a single NBS1.</text>
</comment>
<dbReference type="Pfam" id="PF04152">
    <property type="entry name" value="Mre11_DNA_bind"/>
    <property type="match status" value="1"/>
</dbReference>
<dbReference type="GO" id="GO:0030145">
    <property type="term" value="F:manganese ion binding"/>
    <property type="evidence" value="ECO:0007669"/>
    <property type="project" value="UniProtKB-UniRule"/>
</dbReference>
<evidence type="ECO:0000256" key="3">
    <source>
        <dbReference type="ARBA" id="ARBA00004286"/>
    </source>
</evidence>
<evidence type="ECO:0000313" key="23">
    <source>
        <dbReference type="Proteomes" id="UP000070133"/>
    </source>
</evidence>
<dbReference type="EMBL" id="LFZN01000050">
    <property type="protein sequence ID" value="KXT01785.1"/>
    <property type="molecule type" value="Genomic_DNA"/>
</dbReference>
<dbReference type="GO" id="GO:0000014">
    <property type="term" value="F:single-stranded DNA endodeoxyribonuclease activity"/>
    <property type="evidence" value="ECO:0007669"/>
    <property type="project" value="TreeGrafter"/>
</dbReference>
<evidence type="ECO:0000256" key="6">
    <source>
        <dbReference type="ARBA" id="ARBA00022722"/>
    </source>
</evidence>
<dbReference type="GO" id="GO:0035861">
    <property type="term" value="C:site of double-strand break"/>
    <property type="evidence" value="ECO:0007669"/>
    <property type="project" value="TreeGrafter"/>
</dbReference>
<dbReference type="GO" id="GO:0000724">
    <property type="term" value="P:double-strand break repair via homologous recombination"/>
    <property type="evidence" value="ECO:0007669"/>
    <property type="project" value="TreeGrafter"/>
</dbReference>
<feature type="compositionally biased region" description="Low complexity" evidence="20">
    <location>
        <begin position="697"/>
        <end position="708"/>
    </location>
</feature>
<evidence type="ECO:0000256" key="13">
    <source>
        <dbReference type="ARBA" id="ARBA00023211"/>
    </source>
</evidence>
<keyword evidence="10 17" id="KW-0378">Hydrolase</keyword>
<evidence type="ECO:0000256" key="4">
    <source>
        <dbReference type="ARBA" id="ARBA00009028"/>
    </source>
</evidence>
<comment type="similarity">
    <text evidence="4 17 19">Belongs to the MRE11/RAD32 family.</text>
</comment>
<evidence type="ECO:0000256" key="2">
    <source>
        <dbReference type="ARBA" id="ARBA00004123"/>
    </source>
</evidence>
<keyword evidence="11 17" id="KW-0269">Exonuclease</keyword>
<dbReference type="PIRSF" id="PIRSF000882">
    <property type="entry name" value="DSB_repair_MRE11"/>
    <property type="match status" value="1"/>
</dbReference>
<feature type="compositionally biased region" description="Acidic residues" evidence="20">
    <location>
        <begin position="651"/>
        <end position="668"/>
    </location>
</feature>
<dbReference type="Gene3D" id="3.60.21.10">
    <property type="match status" value="1"/>
</dbReference>
<feature type="domain" description="Mre11 DNA-binding" evidence="21">
    <location>
        <begin position="309"/>
        <end position="488"/>
    </location>
</feature>
<feature type="compositionally biased region" description="Basic and acidic residues" evidence="20">
    <location>
        <begin position="558"/>
        <end position="587"/>
    </location>
</feature>
<evidence type="ECO:0000256" key="19">
    <source>
        <dbReference type="RuleBase" id="RU003447"/>
    </source>
</evidence>
<dbReference type="AlphaFoldDB" id="A0A139HH21"/>
<evidence type="ECO:0000256" key="9">
    <source>
        <dbReference type="ARBA" id="ARBA00022763"/>
    </source>
</evidence>
<sequence>MPGRAGNPDSDTIRILITTDNHVGYNERDPVRGDDSWKTFDEIMCLARAREVDMVLMAGDLFHENKPSRKAMYQVMRSLRQNCFGDKPCELQMLSDGSEHFAGSLLLISFRRNVLTIGSSFNHVNYEDQDLNVAIPVFSIHGNHDDPSGEGHLAALDILSVSGLINYYGRTPESDNIHIKPVLLQKGTTKLALYGMSNVRDERLFRTFRDGHVKFFQPSRDTGEWFNIMSVHQNHHAYTDTNYLPERFLPSFMDLIIWGHEHECKIRPQTNSMHGFKVMQPGSSVATSLVKGEAVPKHVAILSITGTDYQTEEIRLKTVRPFIMREISLSDYPEIHALAYEKDHKNELTAFLDEIVDELIKEAQQGWYGLQAERDEMDEEEQPPLPLIRLRVEATPPEGGQPFDFPNPQRYSATFADRVANASDVLQVHRKRAAATGKRRQPDEPDQRILQQTEFDSVAVEKLVNEYLAAQSLQVLPSNAFSDAVSQFVNKDDRHAMEQFLADKLDDQQRGLVGPADEAEEENDEAFDEDQIQEAMEKNRQTLEEQYSSGVRSRRRRTDINPKPDGWDSDVAGHWEDSIGAIRHVDGDANGDEDDASSVASGPRPARGRGSRGGRGGKTAAGTTRKTTAAPKKAPASKATTGRGKKKTQSEDEDEDVVMISDDDEDESQGLFVTQDTPRDPSPPKRAAARGGRGRGRAAATTSRFGGTQSQLNFGTQANSRAAATEPAASKRHEPSEDEISDDDDAFEPPPPAQRSVRTGRR</sequence>
<protein>
    <recommendedName>
        <fullName evidence="17">Double-strand break repair protein</fullName>
    </recommendedName>
</protein>
<feature type="compositionally biased region" description="Acidic residues" evidence="20">
    <location>
        <begin position="517"/>
        <end position="532"/>
    </location>
</feature>
<evidence type="ECO:0000256" key="15">
    <source>
        <dbReference type="ARBA" id="ARBA00023254"/>
    </source>
</evidence>
<dbReference type="InterPro" id="IPR003701">
    <property type="entry name" value="Mre11"/>
</dbReference>
<dbReference type="STRING" id="321146.A0A139HH21"/>
<keyword evidence="8 17" id="KW-0255">Endonuclease</keyword>
<keyword evidence="14 17" id="KW-0539">Nucleus</keyword>
<dbReference type="SMART" id="SM01347">
    <property type="entry name" value="Mre11_DNA_bind"/>
    <property type="match status" value="1"/>
</dbReference>
<keyword evidence="9 17" id="KW-0227">DNA damage</keyword>
<keyword evidence="7" id="KW-0479">Metal-binding</keyword>
<dbReference type="GO" id="GO:0031573">
    <property type="term" value="P:mitotic intra-S DNA damage checkpoint signaling"/>
    <property type="evidence" value="ECO:0007669"/>
    <property type="project" value="TreeGrafter"/>
</dbReference>
<name>A0A139HH21_9PEZI</name>
<dbReference type="GO" id="GO:0006303">
    <property type="term" value="P:double-strand break repair via nonhomologous end joining"/>
    <property type="evidence" value="ECO:0007669"/>
    <property type="project" value="TreeGrafter"/>
</dbReference>
<dbReference type="InterPro" id="IPR004843">
    <property type="entry name" value="Calcineurin-like_PHP"/>
</dbReference>
<dbReference type="SUPFAM" id="SSF56300">
    <property type="entry name" value="Metallo-dependent phosphatases"/>
    <property type="match status" value="1"/>
</dbReference>
<feature type="active site" description="Proton donor" evidence="18">
    <location>
        <position position="144"/>
    </location>
</feature>
<comment type="cofactor">
    <cofactor evidence="1 17">
        <name>Mn(2+)</name>
        <dbReference type="ChEBI" id="CHEBI:29035"/>
    </cofactor>
</comment>
<proteinExistence type="inferred from homology"/>
<feature type="compositionally biased region" description="Acidic residues" evidence="20">
    <location>
        <begin position="736"/>
        <end position="747"/>
    </location>
</feature>
<dbReference type="InterPro" id="IPR041796">
    <property type="entry name" value="Mre11_N"/>
</dbReference>
<evidence type="ECO:0000256" key="11">
    <source>
        <dbReference type="ARBA" id="ARBA00022839"/>
    </source>
</evidence>
<dbReference type="InterPro" id="IPR038487">
    <property type="entry name" value="Mre11_capping_dom"/>
</dbReference>
<dbReference type="InterPro" id="IPR029052">
    <property type="entry name" value="Metallo-depent_PP-like"/>
</dbReference>
<dbReference type="Proteomes" id="UP000070133">
    <property type="component" value="Unassembled WGS sequence"/>
</dbReference>
<dbReference type="PANTHER" id="PTHR10139:SF1">
    <property type="entry name" value="DOUBLE-STRAND BREAK REPAIR PROTEIN MRE11"/>
    <property type="match status" value="1"/>
</dbReference>
<dbReference type="GO" id="GO:0000723">
    <property type="term" value="P:telomere maintenance"/>
    <property type="evidence" value="ECO:0007669"/>
    <property type="project" value="TreeGrafter"/>
</dbReference>
<evidence type="ECO:0000256" key="16">
    <source>
        <dbReference type="ARBA" id="ARBA00064981"/>
    </source>
</evidence>
<gene>
    <name evidence="22" type="ORF">AC578_1985</name>
</gene>
<dbReference type="FunFam" id="3.60.21.10:FF:000011">
    <property type="entry name" value="Double-strand break repair protein"/>
    <property type="match status" value="1"/>
</dbReference>
<dbReference type="InterPro" id="IPR007281">
    <property type="entry name" value="Mre11_DNA-bd"/>
</dbReference>
<evidence type="ECO:0000256" key="17">
    <source>
        <dbReference type="PIRNR" id="PIRNR000882"/>
    </source>
</evidence>
<organism evidence="22 23">
    <name type="scientific">Pseudocercospora eumusae</name>
    <dbReference type="NCBI Taxonomy" id="321146"/>
    <lineage>
        <taxon>Eukaryota</taxon>
        <taxon>Fungi</taxon>
        <taxon>Dikarya</taxon>
        <taxon>Ascomycota</taxon>
        <taxon>Pezizomycotina</taxon>
        <taxon>Dothideomycetes</taxon>
        <taxon>Dothideomycetidae</taxon>
        <taxon>Mycosphaerellales</taxon>
        <taxon>Mycosphaerellaceae</taxon>
        <taxon>Pseudocercospora</taxon>
    </lineage>
</organism>
<feature type="compositionally biased region" description="Low complexity" evidence="20">
    <location>
        <begin position="620"/>
        <end position="642"/>
    </location>
</feature>
<dbReference type="GO" id="GO:0042138">
    <property type="term" value="P:meiotic DNA double-strand break formation"/>
    <property type="evidence" value="ECO:0007669"/>
    <property type="project" value="TreeGrafter"/>
</dbReference>
<evidence type="ECO:0000256" key="10">
    <source>
        <dbReference type="ARBA" id="ARBA00022801"/>
    </source>
</evidence>
<comment type="subcellular location">
    <subcellularLocation>
        <location evidence="3">Chromosome</location>
    </subcellularLocation>
    <subcellularLocation>
        <location evidence="2 17">Nucleus</location>
    </subcellularLocation>
</comment>
<keyword evidence="6 17" id="KW-0540">Nuclease</keyword>
<keyword evidence="23" id="KW-1185">Reference proteome</keyword>
<evidence type="ECO:0000256" key="18">
    <source>
        <dbReference type="PIRSR" id="PIRSR000882-1"/>
    </source>
</evidence>
<dbReference type="GO" id="GO:0097552">
    <property type="term" value="P:mitochondrial double-strand break repair via homologous recombination"/>
    <property type="evidence" value="ECO:0007669"/>
    <property type="project" value="TreeGrafter"/>
</dbReference>
<feature type="compositionally biased region" description="Polar residues" evidence="20">
    <location>
        <begin position="709"/>
        <end position="722"/>
    </location>
</feature>
<comment type="caution">
    <text evidence="22">The sequence shown here is derived from an EMBL/GenBank/DDBJ whole genome shotgun (WGS) entry which is preliminary data.</text>
</comment>
<evidence type="ECO:0000256" key="7">
    <source>
        <dbReference type="ARBA" id="ARBA00022723"/>
    </source>
</evidence>
<comment type="function">
    <text evidence="17">Core component of the MRN complex, which plays a central role in double-strand break (DSB) repair, DNA recombination, maintenance of telomere integrity and meiosis. The MRN complex is involved in the repair of DNA double-strand breaks (DSBs) via homologous recombination (HR), an error-free mechanism which primarily occurs during S and G2 phases. The complex (1) mediates the end resection of damaged DNA, which generates proper single-stranded DNA, a key initial steps in HR, and is (2) required for the recruitment of other repair factors and efficient activation of ATM and ATR upon DNA damage. Within the MRN complex, MRE11 possesses both single-strand endonuclease activity and double-strand-specific 3'-5' exonuclease activity. MRE11 first endonucleolytically cleaves the 5' strand at DNA DSB ends to prevent non-homologous end joining (NHEJ) and licence HR. It then generates a single-stranded DNA gap via 3' to 5' exonucleolytic degradation, which is required for single-strand invasion and recombination.</text>
</comment>
<accession>A0A139HH21</accession>
<keyword evidence="5" id="KW-0158">Chromosome</keyword>
<dbReference type="GO" id="GO:0008296">
    <property type="term" value="F:3'-5'-DNA exonuclease activity"/>
    <property type="evidence" value="ECO:0007669"/>
    <property type="project" value="InterPro"/>
</dbReference>
<feature type="region of interest" description="Disordered" evidence="20">
    <location>
        <begin position="506"/>
        <end position="762"/>
    </location>
</feature>
<dbReference type="PANTHER" id="PTHR10139">
    <property type="entry name" value="DOUBLE-STRAND BREAK REPAIR PROTEIN MRE11"/>
    <property type="match status" value="1"/>
</dbReference>
<evidence type="ECO:0000256" key="14">
    <source>
        <dbReference type="ARBA" id="ARBA00023242"/>
    </source>
</evidence>
<evidence type="ECO:0000256" key="20">
    <source>
        <dbReference type="SAM" id="MobiDB-lite"/>
    </source>
</evidence>
<dbReference type="GO" id="GO:0030870">
    <property type="term" value="C:Mre11 complex"/>
    <property type="evidence" value="ECO:0007669"/>
    <property type="project" value="UniProtKB-UniRule"/>
</dbReference>
<evidence type="ECO:0000256" key="8">
    <source>
        <dbReference type="ARBA" id="ARBA00022759"/>
    </source>
</evidence>
<evidence type="ECO:0000256" key="5">
    <source>
        <dbReference type="ARBA" id="ARBA00022454"/>
    </source>
</evidence>
<dbReference type="Gene3D" id="3.30.110.110">
    <property type="entry name" value="Mre11, capping domain"/>
    <property type="match status" value="1"/>
</dbReference>
<dbReference type="NCBIfam" id="TIGR00583">
    <property type="entry name" value="mre11"/>
    <property type="match status" value="1"/>
</dbReference>
<dbReference type="OrthoDB" id="30417at2759"/>
<dbReference type="CDD" id="cd00840">
    <property type="entry name" value="MPP_Mre11_N"/>
    <property type="match status" value="1"/>
</dbReference>
<keyword evidence="13 17" id="KW-0464">Manganese</keyword>
<dbReference type="GO" id="GO:0007095">
    <property type="term" value="P:mitotic G2 DNA damage checkpoint signaling"/>
    <property type="evidence" value="ECO:0007669"/>
    <property type="project" value="TreeGrafter"/>
</dbReference>
<evidence type="ECO:0000256" key="1">
    <source>
        <dbReference type="ARBA" id="ARBA00001936"/>
    </source>
</evidence>
<evidence type="ECO:0000259" key="21">
    <source>
        <dbReference type="SMART" id="SM01347"/>
    </source>
</evidence>
<evidence type="ECO:0000313" key="22">
    <source>
        <dbReference type="EMBL" id="KXT01785.1"/>
    </source>
</evidence>
<dbReference type="Pfam" id="PF00149">
    <property type="entry name" value="Metallophos"/>
    <property type="match status" value="1"/>
</dbReference>
<reference evidence="22 23" key="1">
    <citation type="submission" date="2015-07" db="EMBL/GenBank/DDBJ databases">
        <title>Comparative genomics of the Sigatoka disease complex on banana suggests a link between parallel evolutionary changes in Pseudocercospora fijiensis and Pseudocercospora eumusae and increased virulence on the banana host.</title>
        <authorList>
            <person name="Chang T.-C."/>
            <person name="Salvucci A."/>
            <person name="Crous P.W."/>
            <person name="Stergiopoulos I."/>
        </authorList>
    </citation>
    <scope>NUCLEOTIDE SEQUENCE [LARGE SCALE GENOMIC DNA]</scope>
    <source>
        <strain evidence="22 23">CBS 114824</strain>
    </source>
</reference>
<evidence type="ECO:0000256" key="12">
    <source>
        <dbReference type="ARBA" id="ARBA00023204"/>
    </source>
</evidence>